<evidence type="ECO:0000256" key="3">
    <source>
        <dbReference type="ARBA" id="ARBA00023163"/>
    </source>
</evidence>
<name>A0A9W5R600_BACCE</name>
<dbReference type="InterPro" id="IPR000524">
    <property type="entry name" value="Tscrpt_reg_HTH_GntR"/>
</dbReference>
<feature type="domain" description="HTH gntR-type" evidence="4">
    <location>
        <begin position="4"/>
        <end position="70"/>
    </location>
</feature>
<dbReference type="PANTHER" id="PTHR43537:SF5">
    <property type="entry name" value="UXU OPERON TRANSCRIPTIONAL REGULATOR"/>
    <property type="match status" value="1"/>
</dbReference>
<dbReference type="AlphaFoldDB" id="A0A9W5R600"/>
<dbReference type="PROSITE" id="PS50949">
    <property type="entry name" value="HTH_GNTR"/>
    <property type="match status" value="1"/>
</dbReference>
<dbReference type="SMART" id="SM00345">
    <property type="entry name" value="HTH_GNTR"/>
    <property type="match status" value="1"/>
</dbReference>
<gene>
    <name evidence="5" type="ORF">IKC_05705</name>
</gene>
<keyword evidence="3" id="KW-0804">Transcription</keyword>
<evidence type="ECO:0000256" key="1">
    <source>
        <dbReference type="ARBA" id="ARBA00023015"/>
    </source>
</evidence>
<dbReference type="PANTHER" id="PTHR43537">
    <property type="entry name" value="TRANSCRIPTIONAL REGULATOR, GNTR FAMILY"/>
    <property type="match status" value="1"/>
</dbReference>
<reference evidence="5 6" key="1">
    <citation type="submission" date="2012-12" db="EMBL/GenBank/DDBJ databases">
        <title>The Genome Sequence of Bacillus cereus VD184.</title>
        <authorList>
            <consortium name="The Broad Institute Genome Sequencing Platform"/>
            <consortium name="The Broad Institute Genome Sequencing Center for Infectious Disease"/>
            <person name="Feldgarden M."/>
            <person name="Van der Auwera G.A."/>
            <person name="Mahillon J."/>
            <person name="Duprez V."/>
            <person name="Timmery S."/>
            <person name="Mattelet C."/>
            <person name="Dierick K."/>
            <person name="Sun M."/>
            <person name="Yu Z."/>
            <person name="Zhu L."/>
            <person name="Hu X."/>
            <person name="Shank E.B."/>
            <person name="Swiecicka I."/>
            <person name="Hansen B.M."/>
            <person name="Andrup L."/>
            <person name="Walker B."/>
            <person name="Young S.K."/>
            <person name="Zeng Q."/>
            <person name="Gargeya S."/>
            <person name="Fitzgerald M."/>
            <person name="Haas B."/>
            <person name="Abouelleil A."/>
            <person name="Alvarado L."/>
            <person name="Arachchi H.M."/>
            <person name="Berlin A.M."/>
            <person name="Chapman S.B."/>
            <person name="Dewar J."/>
            <person name="Goldberg J."/>
            <person name="Griggs A."/>
            <person name="Gujja S."/>
            <person name="Hansen M."/>
            <person name="Howarth C."/>
            <person name="Imamovic A."/>
            <person name="Larimer J."/>
            <person name="McCowan C."/>
            <person name="Murphy C."/>
            <person name="Neiman D."/>
            <person name="Pearson M."/>
            <person name="Priest M."/>
            <person name="Roberts A."/>
            <person name="Saif S."/>
            <person name="Shea T."/>
            <person name="Sisk P."/>
            <person name="Sykes S."/>
            <person name="Wortman J."/>
            <person name="Nusbaum C."/>
            <person name="Birren B."/>
        </authorList>
    </citation>
    <scope>NUCLEOTIDE SEQUENCE [LARGE SCALE GENOMIC DNA]</scope>
    <source>
        <strain evidence="5 6">VD184</strain>
    </source>
</reference>
<dbReference type="GO" id="GO:0003700">
    <property type="term" value="F:DNA-binding transcription factor activity"/>
    <property type="evidence" value="ECO:0007669"/>
    <property type="project" value="InterPro"/>
</dbReference>
<dbReference type="Gene3D" id="1.10.10.10">
    <property type="entry name" value="Winged helix-like DNA-binding domain superfamily/Winged helix DNA-binding domain"/>
    <property type="match status" value="1"/>
</dbReference>
<dbReference type="Pfam" id="PF00392">
    <property type="entry name" value="GntR"/>
    <property type="match status" value="1"/>
</dbReference>
<dbReference type="InterPro" id="IPR036388">
    <property type="entry name" value="WH-like_DNA-bd_sf"/>
</dbReference>
<evidence type="ECO:0000313" key="6">
    <source>
        <dbReference type="Proteomes" id="UP000014028"/>
    </source>
</evidence>
<protein>
    <recommendedName>
        <fullName evidence="4">HTH gntR-type domain-containing protein</fullName>
    </recommendedName>
</protein>
<dbReference type="EMBL" id="AHFK01000046">
    <property type="protein sequence ID" value="EOQ11106.1"/>
    <property type="molecule type" value="Genomic_DNA"/>
</dbReference>
<proteinExistence type="predicted"/>
<evidence type="ECO:0000256" key="2">
    <source>
        <dbReference type="ARBA" id="ARBA00023125"/>
    </source>
</evidence>
<keyword evidence="2" id="KW-0238">DNA-binding</keyword>
<dbReference type="PRINTS" id="PR00035">
    <property type="entry name" value="HTHGNTR"/>
</dbReference>
<sequence length="70" mass="7784">MTTLSNEEKAYIYIREAIVNNHLQNGQYIRQETLARELGMSRTPIRGALSQLAGEGLIVLKKNAGAIVKK</sequence>
<evidence type="ECO:0000259" key="4">
    <source>
        <dbReference type="PROSITE" id="PS50949"/>
    </source>
</evidence>
<comment type="caution">
    <text evidence="5">The sequence shown here is derived from an EMBL/GenBank/DDBJ whole genome shotgun (WGS) entry which is preliminary data.</text>
</comment>
<evidence type="ECO:0000313" key="5">
    <source>
        <dbReference type="EMBL" id="EOQ11106.1"/>
    </source>
</evidence>
<accession>A0A9W5R600</accession>
<dbReference type="RefSeq" id="WP_016122905.1">
    <property type="nucleotide sequence ID" value="NZ_KB976831.1"/>
</dbReference>
<dbReference type="SUPFAM" id="SSF46785">
    <property type="entry name" value="Winged helix' DNA-binding domain"/>
    <property type="match status" value="1"/>
</dbReference>
<dbReference type="GO" id="GO:0003677">
    <property type="term" value="F:DNA binding"/>
    <property type="evidence" value="ECO:0007669"/>
    <property type="project" value="UniProtKB-KW"/>
</dbReference>
<dbReference type="Proteomes" id="UP000014028">
    <property type="component" value="Unassembled WGS sequence"/>
</dbReference>
<dbReference type="InterPro" id="IPR036390">
    <property type="entry name" value="WH_DNA-bd_sf"/>
</dbReference>
<organism evidence="5 6">
    <name type="scientific">Bacillus cereus VD184</name>
    <dbReference type="NCBI Taxonomy" id="1053242"/>
    <lineage>
        <taxon>Bacteria</taxon>
        <taxon>Bacillati</taxon>
        <taxon>Bacillota</taxon>
        <taxon>Bacilli</taxon>
        <taxon>Bacillales</taxon>
        <taxon>Bacillaceae</taxon>
        <taxon>Bacillus</taxon>
        <taxon>Bacillus cereus group</taxon>
    </lineage>
</organism>
<keyword evidence="1" id="KW-0805">Transcription regulation</keyword>